<evidence type="ECO:0000256" key="4">
    <source>
        <dbReference type="ARBA" id="ARBA00023128"/>
    </source>
</evidence>
<dbReference type="GO" id="GO:0005840">
    <property type="term" value="C:ribosome"/>
    <property type="evidence" value="ECO:0007669"/>
    <property type="project" value="UniProtKB-KW"/>
</dbReference>
<evidence type="ECO:0000313" key="9">
    <source>
        <dbReference type="Proteomes" id="UP001360560"/>
    </source>
</evidence>
<keyword evidence="9" id="KW-1185">Reference proteome</keyword>
<evidence type="ECO:0000256" key="7">
    <source>
        <dbReference type="SAM" id="MobiDB-lite"/>
    </source>
</evidence>
<dbReference type="EMBL" id="BTFZ01000020">
    <property type="protein sequence ID" value="GMM38688.1"/>
    <property type="molecule type" value="Genomic_DNA"/>
</dbReference>
<dbReference type="GO" id="GO:1990904">
    <property type="term" value="C:ribonucleoprotein complex"/>
    <property type="evidence" value="ECO:0007669"/>
    <property type="project" value="UniProtKB-KW"/>
</dbReference>
<dbReference type="Proteomes" id="UP001360560">
    <property type="component" value="Unassembled WGS sequence"/>
</dbReference>
<dbReference type="GO" id="GO:0005739">
    <property type="term" value="C:mitochondrion"/>
    <property type="evidence" value="ECO:0007669"/>
    <property type="project" value="UniProtKB-SubCell"/>
</dbReference>
<keyword evidence="3 8" id="KW-0689">Ribosomal protein</keyword>
<evidence type="ECO:0000256" key="5">
    <source>
        <dbReference type="ARBA" id="ARBA00023274"/>
    </source>
</evidence>
<evidence type="ECO:0000256" key="2">
    <source>
        <dbReference type="ARBA" id="ARBA00008970"/>
    </source>
</evidence>
<dbReference type="InterPro" id="IPR013219">
    <property type="entry name" value="Ribosomal_mS33"/>
</dbReference>
<name>A0AAV5QUT1_9ASCO</name>
<reference evidence="8 9" key="1">
    <citation type="journal article" date="2023" name="Elife">
        <title>Identification of key yeast species and microbe-microbe interactions impacting larval growth of Drosophila in the wild.</title>
        <authorList>
            <person name="Mure A."/>
            <person name="Sugiura Y."/>
            <person name="Maeda R."/>
            <person name="Honda K."/>
            <person name="Sakurai N."/>
            <person name="Takahashi Y."/>
            <person name="Watada M."/>
            <person name="Katoh T."/>
            <person name="Gotoh A."/>
            <person name="Gotoh Y."/>
            <person name="Taniguchi I."/>
            <person name="Nakamura K."/>
            <person name="Hayashi T."/>
            <person name="Katayama T."/>
            <person name="Uemura T."/>
            <person name="Hattori Y."/>
        </authorList>
    </citation>
    <scope>NUCLEOTIDE SEQUENCE [LARGE SCALE GENOMIC DNA]</scope>
    <source>
        <strain evidence="8 9">SC-9</strain>
    </source>
</reference>
<feature type="region of interest" description="Disordered" evidence="7">
    <location>
        <begin position="87"/>
        <end position="108"/>
    </location>
</feature>
<keyword evidence="5" id="KW-0687">Ribonucleoprotein</keyword>
<proteinExistence type="inferred from homology"/>
<protein>
    <recommendedName>
        <fullName evidence="6">Small ribosomal subunit protein mS33</fullName>
    </recommendedName>
</protein>
<gene>
    <name evidence="8" type="ORF">DASC09_060270</name>
</gene>
<evidence type="ECO:0000256" key="3">
    <source>
        <dbReference type="ARBA" id="ARBA00022980"/>
    </source>
</evidence>
<sequence>MSSAAKQILKNKFQALSKIRSEIFGTNFNPEGKRTGAKILRQRLVGPTVSNYYNDPNLIQFRHLKAIYPQFDFVNEEEEYRLTMVAARKRRGKGAPAKTKGGDKKKKK</sequence>
<dbReference type="PANTHER" id="PTHR13362">
    <property type="entry name" value="MITOCHONDRIAL RIBOSOMAL PROTEIN S33"/>
    <property type="match status" value="1"/>
</dbReference>
<dbReference type="PANTHER" id="PTHR13362:SF2">
    <property type="entry name" value="SMALL RIBOSOMAL SUBUNIT PROTEIN MS33"/>
    <property type="match status" value="1"/>
</dbReference>
<dbReference type="AlphaFoldDB" id="A0AAV5QUT1"/>
<dbReference type="GeneID" id="90076676"/>
<keyword evidence="4" id="KW-0496">Mitochondrion</keyword>
<evidence type="ECO:0000256" key="6">
    <source>
        <dbReference type="ARBA" id="ARBA00035132"/>
    </source>
</evidence>
<organism evidence="8 9">
    <name type="scientific">Saccharomycopsis crataegensis</name>
    <dbReference type="NCBI Taxonomy" id="43959"/>
    <lineage>
        <taxon>Eukaryota</taxon>
        <taxon>Fungi</taxon>
        <taxon>Dikarya</taxon>
        <taxon>Ascomycota</taxon>
        <taxon>Saccharomycotina</taxon>
        <taxon>Saccharomycetes</taxon>
        <taxon>Saccharomycopsidaceae</taxon>
        <taxon>Saccharomycopsis</taxon>
    </lineage>
</organism>
<evidence type="ECO:0000313" key="8">
    <source>
        <dbReference type="EMBL" id="GMM38688.1"/>
    </source>
</evidence>
<comment type="subcellular location">
    <subcellularLocation>
        <location evidence="1">Mitochondrion</location>
    </subcellularLocation>
</comment>
<evidence type="ECO:0000256" key="1">
    <source>
        <dbReference type="ARBA" id="ARBA00004173"/>
    </source>
</evidence>
<comment type="similarity">
    <text evidence="2">Belongs to the mitochondrion-specific ribosomal protein mS33 family.</text>
</comment>
<accession>A0AAV5QUT1</accession>
<comment type="caution">
    <text evidence="8">The sequence shown here is derived from an EMBL/GenBank/DDBJ whole genome shotgun (WGS) entry which is preliminary data.</text>
</comment>
<dbReference type="RefSeq" id="XP_064855683.1">
    <property type="nucleotide sequence ID" value="XM_064999611.1"/>
</dbReference>
<dbReference type="Pfam" id="PF08293">
    <property type="entry name" value="MRP-S33"/>
    <property type="match status" value="1"/>
</dbReference>